<protein>
    <submittedName>
        <fullName evidence="1">10025_t:CDS:1</fullName>
    </submittedName>
</protein>
<organism evidence="1 2">
    <name type="scientific">Cetraspora pellucida</name>
    <dbReference type="NCBI Taxonomy" id="1433469"/>
    <lineage>
        <taxon>Eukaryota</taxon>
        <taxon>Fungi</taxon>
        <taxon>Fungi incertae sedis</taxon>
        <taxon>Mucoromycota</taxon>
        <taxon>Glomeromycotina</taxon>
        <taxon>Glomeromycetes</taxon>
        <taxon>Diversisporales</taxon>
        <taxon>Gigasporaceae</taxon>
        <taxon>Cetraspora</taxon>
    </lineage>
</organism>
<name>A0A9N9FST5_9GLOM</name>
<evidence type="ECO:0000313" key="2">
    <source>
        <dbReference type="Proteomes" id="UP000789759"/>
    </source>
</evidence>
<keyword evidence="2" id="KW-1185">Reference proteome</keyword>
<gene>
    <name evidence="1" type="ORF">CPELLU_LOCUS5048</name>
</gene>
<dbReference type="EMBL" id="CAJVQA010002797">
    <property type="protein sequence ID" value="CAG8557573.1"/>
    <property type="molecule type" value="Genomic_DNA"/>
</dbReference>
<sequence length="339" mass="39628">MQTTLYNNLYNFLTEAPETQITAISLVYRALGDEPRIEKEDLRVEVSRVTSSALMECEVDSDRYRRMLKISDQFDDVFEGFRSIREMEAEMEPLSDDEIKTNLRKLKNRLAKSKAIHAIHLRKSLKGVTEKVVSWKDPLGSRVISDKTEMVRQLPRNAFKSFMGPKLRMQPQASDEIREMCEEYVENFSKDTSEILLNNSHDGKWKESDENLKKVAKEIIDALNESGFITTAEKESLVSKNRKEKYGKKPDIMFILKHKKKKYELMYGECSWLVCNEQKEEMDRTKLWREINDGMFWVHKGCSPTKEEFGIVGIQVAGTRLYLNVLIRDKDEIHCLYEL</sequence>
<evidence type="ECO:0000313" key="1">
    <source>
        <dbReference type="EMBL" id="CAG8557573.1"/>
    </source>
</evidence>
<comment type="caution">
    <text evidence="1">The sequence shown here is derived from an EMBL/GenBank/DDBJ whole genome shotgun (WGS) entry which is preliminary data.</text>
</comment>
<reference evidence="1" key="1">
    <citation type="submission" date="2021-06" db="EMBL/GenBank/DDBJ databases">
        <authorList>
            <person name="Kallberg Y."/>
            <person name="Tangrot J."/>
            <person name="Rosling A."/>
        </authorList>
    </citation>
    <scope>NUCLEOTIDE SEQUENCE</scope>
    <source>
        <strain evidence="1">FL966</strain>
    </source>
</reference>
<dbReference type="Proteomes" id="UP000789759">
    <property type="component" value="Unassembled WGS sequence"/>
</dbReference>
<accession>A0A9N9FST5</accession>
<proteinExistence type="predicted"/>
<dbReference type="AlphaFoldDB" id="A0A9N9FST5"/>
<dbReference type="OrthoDB" id="2442738at2759"/>